<evidence type="ECO:0000256" key="4">
    <source>
        <dbReference type="ARBA" id="ARBA00022692"/>
    </source>
</evidence>
<dbReference type="GO" id="GO:0005886">
    <property type="term" value="C:plasma membrane"/>
    <property type="evidence" value="ECO:0007669"/>
    <property type="project" value="UniProtKB-SubCell"/>
</dbReference>
<comment type="caution">
    <text evidence="9">The sequence shown here is derived from an EMBL/GenBank/DDBJ whole genome shotgun (WGS) entry which is preliminary data.</text>
</comment>
<keyword evidence="2" id="KW-1003">Cell membrane</keyword>
<dbReference type="STRING" id="466.Lmac_1306"/>
<evidence type="ECO:0008006" key="11">
    <source>
        <dbReference type="Google" id="ProtNLM"/>
    </source>
</evidence>
<keyword evidence="6 8" id="KW-0472">Membrane</keyword>
<evidence type="ECO:0000256" key="8">
    <source>
        <dbReference type="SAM" id="Phobius"/>
    </source>
</evidence>
<dbReference type="GO" id="GO:0016758">
    <property type="term" value="F:hexosyltransferase activity"/>
    <property type="evidence" value="ECO:0007669"/>
    <property type="project" value="InterPro"/>
</dbReference>
<protein>
    <recommendedName>
        <fullName evidence="11">Mannosyltransferase</fullName>
    </recommendedName>
</protein>
<reference evidence="9 10" key="1">
    <citation type="submission" date="2015-11" db="EMBL/GenBank/DDBJ databases">
        <title>Genomic analysis of 38 Legionella species identifies large and diverse effector repertoires.</title>
        <authorList>
            <person name="Burstein D."/>
            <person name="Amaro F."/>
            <person name="Zusman T."/>
            <person name="Lifshitz Z."/>
            <person name="Cohen O."/>
            <person name="Gilbert J.A."/>
            <person name="Pupko T."/>
            <person name="Shuman H.A."/>
            <person name="Segal G."/>
        </authorList>
    </citation>
    <scope>NUCLEOTIDE SEQUENCE [LARGE SCALE GENOMIC DNA]</scope>
    <source>
        <strain evidence="9 10">PX-1-G2-E2</strain>
    </source>
</reference>
<organism evidence="9 10">
    <name type="scientific">Legionella maceachernii</name>
    <dbReference type="NCBI Taxonomy" id="466"/>
    <lineage>
        <taxon>Bacteria</taxon>
        <taxon>Pseudomonadati</taxon>
        <taxon>Pseudomonadota</taxon>
        <taxon>Gammaproteobacteria</taxon>
        <taxon>Legionellales</taxon>
        <taxon>Legionellaceae</taxon>
        <taxon>Legionella</taxon>
    </lineage>
</organism>
<dbReference type="EMBL" id="LNYL01000033">
    <property type="protein sequence ID" value="KTD27058.1"/>
    <property type="molecule type" value="Genomic_DNA"/>
</dbReference>
<keyword evidence="10" id="KW-1185">Reference proteome</keyword>
<keyword evidence="5 8" id="KW-1133">Transmembrane helix</keyword>
<dbReference type="Proteomes" id="UP000054908">
    <property type="component" value="Unassembled WGS sequence"/>
</dbReference>
<dbReference type="Pfam" id="PF09594">
    <property type="entry name" value="GT87"/>
    <property type="match status" value="1"/>
</dbReference>
<evidence type="ECO:0000313" key="10">
    <source>
        <dbReference type="Proteomes" id="UP000054908"/>
    </source>
</evidence>
<dbReference type="AlphaFoldDB" id="A0A0W0W4A0"/>
<dbReference type="InterPro" id="IPR018584">
    <property type="entry name" value="GT87"/>
</dbReference>
<keyword evidence="3" id="KW-0808">Transferase</keyword>
<name>A0A0W0W4A0_9GAMM</name>
<feature type="transmembrane region" description="Helical" evidence="8">
    <location>
        <begin position="358"/>
        <end position="379"/>
    </location>
</feature>
<accession>A0A0W0W4A0</accession>
<feature type="transmembrane region" description="Helical" evidence="8">
    <location>
        <begin position="7"/>
        <end position="27"/>
    </location>
</feature>
<feature type="transmembrane region" description="Helical" evidence="8">
    <location>
        <begin position="164"/>
        <end position="189"/>
    </location>
</feature>
<evidence type="ECO:0000256" key="7">
    <source>
        <dbReference type="ARBA" id="ARBA00024033"/>
    </source>
</evidence>
<feature type="transmembrane region" description="Helical" evidence="8">
    <location>
        <begin position="90"/>
        <end position="111"/>
    </location>
</feature>
<gene>
    <name evidence="9" type="ORF">Lmac_1306</name>
</gene>
<keyword evidence="4 8" id="KW-0812">Transmembrane</keyword>
<sequence length="423" mass="49676">MNNRKLQIGFTLVLISVYFLLFFVLLIHPDKQDFTSFYSALLSLKNNGNPYGILYSDFLSSTKQLTPNLNPPVTLWFFSPLACFSYPTALIIWITLSFILGLIGAWIAFYYTFSDKFIKKYKLILLLMYFSFFPTMVNTVIAQFGSFLLFFLMLGYHFFLSDRYIKTGICWGLCIALKFFPALVLFYLFKQGRLNALMIAVFSFLLFSLIPWVTYGIEIYSQYITLMERVFWYGDNWNASIYGYIFRLFGYHNKPYLELFFVVLLLVLLFWYFRNLRLYKTTTINHQPFGMTLAMMLLISPFGWLYYFPLLVFPFALTWATALQETTSTNTTMLLWLFSLFLIDLPQGYVITQNMQNFAVRLIPSSFYFYGLVLLTYLLSQKQIISGKNEINLKKREYPFLFILLFILLFGAIVTPLKILLTG</sequence>
<feature type="transmembrane region" description="Helical" evidence="8">
    <location>
        <begin position="400"/>
        <end position="421"/>
    </location>
</feature>
<comment type="similarity">
    <text evidence="7">Belongs to the glycosyltransferase 87 family.</text>
</comment>
<evidence type="ECO:0000256" key="3">
    <source>
        <dbReference type="ARBA" id="ARBA00022679"/>
    </source>
</evidence>
<feature type="transmembrane region" description="Helical" evidence="8">
    <location>
        <begin position="293"/>
        <end position="322"/>
    </location>
</feature>
<feature type="transmembrane region" description="Helical" evidence="8">
    <location>
        <begin position="256"/>
        <end position="273"/>
    </location>
</feature>
<evidence type="ECO:0000256" key="1">
    <source>
        <dbReference type="ARBA" id="ARBA00004651"/>
    </source>
</evidence>
<dbReference type="PATRIC" id="fig|466.6.peg.1383"/>
<feature type="transmembrane region" description="Helical" evidence="8">
    <location>
        <begin position="123"/>
        <end position="152"/>
    </location>
</feature>
<comment type="subcellular location">
    <subcellularLocation>
        <location evidence="1">Cell membrane</location>
        <topology evidence="1">Multi-pass membrane protein</topology>
    </subcellularLocation>
</comment>
<proteinExistence type="inferred from homology"/>
<dbReference type="RefSeq" id="WP_058452084.1">
    <property type="nucleotide sequence ID" value="NZ_CAAAIB010000009.1"/>
</dbReference>
<evidence type="ECO:0000313" key="9">
    <source>
        <dbReference type="EMBL" id="KTD27058.1"/>
    </source>
</evidence>
<evidence type="ECO:0000256" key="6">
    <source>
        <dbReference type="ARBA" id="ARBA00023136"/>
    </source>
</evidence>
<feature type="transmembrane region" description="Helical" evidence="8">
    <location>
        <begin position="334"/>
        <end position="352"/>
    </location>
</feature>
<evidence type="ECO:0000256" key="2">
    <source>
        <dbReference type="ARBA" id="ARBA00022475"/>
    </source>
</evidence>
<feature type="transmembrane region" description="Helical" evidence="8">
    <location>
        <begin position="196"/>
        <end position="215"/>
    </location>
</feature>
<evidence type="ECO:0000256" key="5">
    <source>
        <dbReference type="ARBA" id="ARBA00022989"/>
    </source>
</evidence>
<dbReference type="OrthoDB" id="5659754at2"/>